<dbReference type="EMBL" id="QXGF01000055">
    <property type="protein sequence ID" value="KAE8948259.1"/>
    <property type="molecule type" value="Genomic_DNA"/>
</dbReference>
<proteinExistence type="predicted"/>
<comment type="caution">
    <text evidence="4">The sequence shown here is derived from an EMBL/GenBank/DDBJ whole genome shotgun (WGS) entry which is preliminary data.</text>
</comment>
<evidence type="ECO:0000313" key="3">
    <source>
        <dbReference type="EMBL" id="KAE9136783.1"/>
    </source>
</evidence>
<evidence type="ECO:0000313" key="13">
    <source>
        <dbReference type="Proteomes" id="UP000441208"/>
    </source>
</evidence>
<evidence type="ECO:0000313" key="8">
    <source>
        <dbReference type="Proteomes" id="UP000429523"/>
    </source>
</evidence>
<evidence type="ECO:0000313" key="7">
    <source>
        <dbReference type="EMBL" id="KAE9327763.1"/>
    </source>
</evidence>
<keyword evidence="9" id="KW-1185">Reference proteome</keyword>
<evidence type="ECO:0000256" key="1">
    <source>
        <dbReference type="SAM" id="Phobius"/>
    </source>
</evidence>
<protein>
    <submittedName>
        <fullName evidence="4">Uncharacterized protein</fullName>
    </submittedName>
</protein>
<keyword evidence="1" id="KW-0472">Membrane</keyword>
<dbReference type="Proteomes" id="UP000440367">
    <property type="component" value="Unassembled WGS sequence"/>
</dbReference>
<evidence type="ECO:0000313" key="5">
    <source>
        <dbReference type="EMBL" id="KAE9234086.1"/>
    </source>
</evidence>
<dbReference type="Proteomes" id="UP000437068">
    <property type="component" value="Unassembled WGS sequence"/>
</dbReference>
<dbReference type="Proteomes" id="UP000441208">
    <property type="component" value="Unassembled WGS sequence"/>
</dbReference>
<dbReference type="OrthoDB" id="125485at2759"/>
<sequence length="96" mass="10358">MRGAAKLRAKIAKYNLNNVFNANGAAYFDMTVSWVSVCLGVAPALMVNKSRMTFLIDSNAMGTDKLCQLVLGSPKRRAVYRRSRTADTTSGPAKAG</sequence>
<dbReference type="EMBL" id="QXFZ01000053">
    <property type="protein sequence ID" value="KAE9136783.1"/>
    <property type="molecule type" value="Genomic_DNA"/>
</dbReference>
<dbReference type="EMBL" id="QXGB01000052">
    <property type="protein sequence ID" value="KAE9234086.1"/>
    <property type="molecule type" value="Genomic_DNA"/>
</dbReference>
<dbReference type="EMBL" id="QXGE01000045">
    <property type="protein sequence ID" value="KAE9327763.1"/>
    <property type="molecule type" value="Genomic_DNA"/>
</dbReference>
<dbReference type="Proteomes" id="UP000440732">
    <property type="component" value="Unassembled WGS sequence"/>
</dbReference>
<keyword evidence="1" id="KW-0812">Transmembrane</keyword>
<evidence type="ECO:0000313" key="6">
    <source>
        <dbReference type="EMBL" id="KAE9255516.1"/>
    </source>
</evidence>
<evidence type="ECO:0000313" key="12">
    <source>
        <dbReference type="Proteomes" id="UP000440732"/>
    </source>
</evidence>
<accession>A0A6A3URV4</accession>
<evidence type="ECO:0000313" key="9">
    <source>
        <dbReference type="Proteomes" id="UP000433483"/>
    </source>
</evidence>
<evidence type="ECO:0000313" key="10">
    <source>
        <dbReference type="Proteomes" id="UP000437068"/>
    </source>
</evidence>
<evidence type="ECO:0000313" key="4">
    <source>
        <dbReference type="EMBL" id="KAE9154324.1"/>
    </source>
</evidence>
<keyword evidence="1" id="KW-1133">Transmembrane helix</keyword>
<name>A0A6A3URV4_9STRA</name>
<dbReference type="EMBL" id="QXGA01000042">
    <property type="protein sequence ID" value="KAE9154324.1"/>
    <property type="molecule type" value="Genomic_DNA"/>
</dbReference>
<dbReference type="Proteomes" id="UP000429523">
    <property type="component" value="Unassembled WGS sequence"/>
</dbReference>
<evidence type="ECO:0000313" key="11">
    <source>
        <dbReference type="Proteomes" id="UP000440367"/>
    </source>
</evidence>
<gene>
    <name evidence="7" type="ORF">PF001_g1773</name>
    <name evidence="6" type="ORF">PF002_g2314</name>
    <name evidence="5" type="ORF">PF005_g2048</name>
    <name evidence="4" type="ORF">PF006_g1638</name>
    <name evidence="3" type="ORF">PF007_g2064</name>
    <name evidence="2" type="ORF">PF009_g2166</name>
</gene>
<dbReference type="AlphaFoldDB" id="A0A6A3URV4"/>
<dbReference type="EMBL" id="QXGD01000059">
    <property type="protein sequence ID" value="KAE9255516.1"/>
    <property type="molecule type" value="Genomic_DNA"/>
</dbReference>
<dbReference type="Proteomes" id="UP000433483">
    <property type="component" value="Unassembled WGS sequence"/>
</dbReference>
<evidence type="ECO:0000313" key="2">
    <source>
        <dbReference type="EMBL" id="KAE8948259.1"/>
    </source>
</evidence>
<organism evidence="4 12">
    <name type="scientific">Phytophthora fragariae</name>
    <dbReference type="NCBI Taxonomy" id="53985"/>
    <lineage>
        <taxon>Eukaryota</taxon>
        <taxon>Sar</taxon>
        <taxon>Stramenopiles</taxon>
        <taxon>Oomycota</taxon>
        <taxon>Peronosporomycetes</taxon>
        <taxon>Peronosporales</taxon>
        <taxon>Peronosporaceae</taxon>
        <taxon>Phytophthora</taxon>
    </lineage>
</organism>
<reference evidence="8 9" key="1">
    <citation type="submission" date="2018-08" db="EMBL/GenBank/DDBJ databases">
        <title>Genomic investigation of the strawberry pathogen Phytophthora fragariae indicates pathogenicity is determined by transcriptional variation in three key races.</title>
        <authorList>
            <person name="Adams T.M."/>
            <person name="Armitage A.D."/>
            <person name="Sobczyk M.K."/>
            <person name="Bates H.J."/>
            <person name="Dunwell J.M."/>
            <person name="Nellist C.F."/>
            <person name="Harrison R.J."/>
        </authorList>
    </citation>
    <scope>NUCLEOTIDE SEQUENCE [LARGE SCALE GENOMIC DNA]</scope>
    <source>
        <strain evidence="7 10">A4</strain>
        <strain evidence="6 11">BC-1</strain>
        <strain evidence="5 9">NOV-27</strain>
        <strain evidence="4 12">NOV-5</strain>
        <strain evidence="3 13">NOV-71</strain>
        <strain evidence="2 8">NOV-9</strain>
    </source>
</reference>
<feature type="transmembrane region" description="Helical" evidence="1">
    <location>
        <begin position="25"/>
        <end position="47"/>
    </location>
</feature>